<dbReference type="CDD" id="cd05387">
    <property type="entry name" value="BY-kinase"/>
    <property type="match status" value="1"/>
</dbReference>
<keyword evidence="8" id="KW-0418">Kinase</keyword>
<proteinExistence type="inferred from homology"/>
<comment type="subcellular location">
    <subcellularLocation>
        <location evidence="1">Cell inner membrane</location>
        <topology evidence="1">Multi-pass membrane protein</topology>
    </subcellularLocation>
</comment>
<evidence type="ECO:0000256" key="12">
    <source>
        <dbReference type="ARBA" id="ARBA00023137"/>
    </source>
</evidence>
<keyword evidence="3" id="KW-1003">Cell membrane</keyword>
<dbReference type="PANTHER" id="PTHR32309">
    <property type="entry name" value="TYROSINE-PROTEIN KINASE"/>
    <property type="match status" value="1"/>
</dbReference>
<evidence type="ECO:0000256" key="10">
    <source>
        <dbReference type="ARBA" id="ARBA00022989"/>
    </source>
</evidence>
<feature type="domain" description="Tyrosine-protein kinase G-rich" evidence="18">
    <location>
        <begin position="389"/>
        <end position="469"/>
    </location>
</feature>
<dbReference type="InterPro" id="IPR005700">
    <property type="entry name" value="EPS_ExoP-like"/>
</dbReference>
<evidence type="ECO:0000256" key="14">
    <source>
        <dbReference type="SAM" id="Coils"/>
    </source>
</evidence>
<keyword evidence="9" id="KW-0067">ATP-binding</keyword>
<feature type="transmembrane region" description="Helical" evidence="15">
    <location>
        <begin position="29"/>
        <end position="51"/>
    </location>
</feature>
<sequence length="738" mass="80786">MNSMTKISRSEVNTDDDVNLSDRLSILIAGWRTIIVTSAVVVLLGAAYAFLSNPVYRADALIQVEDSSSSTASSALGELATLFDSKAIAAAEMELMRSRLVVGDTVRDLHLDITAEPRYFPILGSLMARGSVAGQFSSPLFGLGKFAWGGERITVTQFDVPKNWLDEDFVIVAKSDGKYTLTSPSDGQILEGQVGKKTIVNTGKGEISIYVDTLIGRQGTEFVVKRASTTQTINTLQDKLKIAENEKQSGVISIKLDGSDNEKNTATVNSIARKYVQQNIDRKSAEAEHTLAFLDQQLPQLRKELDDAEQRYNNFRNKKGTVDLGEESKLLLQQIVDDSSKMLALQQQRQELAQRFSEEHPVVAGLNSQISALQQDQERLGHQVSVLPNTEQTALRLLRDVRVDTELYTNLLNSVQQLRILKAGQVGDAWVVDYAVPADEPVRPKKILLLVLSLAIGLILGAAAALVRQRLFGGVEHAEKIEEILDVPVYAAVPHSARERRLKNVNRRDRIQRSVLTEDAPEDVAVEAIRSLRTALQFGSLSATNNVIMVTGPRPEVGKSFLSVNLAAVLASGGERVLLIDADMRRGDLHEYFAMPARNGLSEVLRGTNADDIIVRDALPGLDLLKKGSVPPNPAELLSSPIFGQLLEKMSGEYDKIIVDTPPVLAVADPTIIGKHAAITLLVLRHGRHPASEITEVAKRLRNGGVSLKGVLFTDIPQQRLGNGSYYTGYYGYESKSE</sequence>
<protein>
    <submittedName>
        <fullName evidence="19">Polysaccharide biosynthesis tyrosine autokinase</fullName>
        <ecNumber evidence="19">2.7.10.2</ecNumber>
    </submittedName>
</protein>
<evidence type="ECO:0000256" key="6">
    <source>
        <dbReference type="ARBA" id="ARBA00022692"/>
    </source>
</evidence>
<keyword evidence="14" id="KW-0175">Coiled coil</keyword>
<dbReference type="InterPro" id="IPR050445">
    <property type="entry name" value="Bact_polysacc_biosynth/exp"/>
</dbReference>
<feature type="transmembrane region" description="Helical" evidence="15">
    <location>
        <begin position="447"/>
        <end position="467"/>
    </location>
</feature>
<dbReference type="EMBL" id="JAQQCF010000031">
    <property type="protein sequence ID" value="MFM0640730.1"/>
    <property type="molecule type" value="Genomic_DNA"/>
</dbReference>
<dbReference type="Gene3D" id="3.40.50.300">
    <property type="entry name" value="P-loop containing nucleotide triphosphate hydrolases"/>
    <property type="match status" value="1"/>
</dbReference>
<comment type="similarity">
    <text evidence="2">Belongs to the etk/wzc family.</text>
</comment>
<keyword evidence="5 19" id="KW-0808">Transferase</keyword>
<evidence type="ECO:0000259" key="18">
    <source>
        <dbReference type="Pfam" id="PF13807"/>
    </source>
</evidence>
<evidence type="ECO:0000256" key="1">
    <source>
        <dbReference type="ARBA" id="ARBA00004429"/>
    </source>
</evidence>
<accession>A0ABW9E062</accession>
<keyword evidence="6 15" id="KW-0812">Transmembrane</keyword>
<dbReference type="InterPro" id="IPR032807">
    <property type="entry name" value="GNVR"/>
</dbReference>
<comment type="caution">
    <text evidence="19">The sequence shown here is derived from an EMBL/GenBank/DDBJ whole genome shotgun (WGS) entry which is preliminary data.</text>
</comment>
<reference evidence="19 20" key="1">
    <citation type="journal article" date="2024" name="Chem. Sci.">
        <title>Discovery of megapolipeptins by genome mining of a Burkholderiales bacteria collection.</title>
        <authorList>
            <person name="Paulo B.S."/>
            <person name="Recchia M.J.J."/>
            <person name="Lee S."/>
            <person name="Fergusson C.H."/>
            <person name="Romanowski S.B."/>
            <person name="Hernandez A."/>
            <person name="Krull N."/>
            <person name="Liu D.Y."/>
            <person name="Cavanagh H."/>
            <person name="Bos A."/>
            <person name="Gray C.A."/>
            <person name="Murphy B.T."/>
            <person name="Linington R.G."/>
            <person name="Eustaquio A.S."/>
        </authorList>
    </citation>
    <scope>NUCLEOTIDE SEQUENCE [LARGE SCALE GENOMIC DNA]</scope>
    <source>
        <strain evidence="19 20">RL17-338-BIC-A</strain>
    </source>
</reference>
<evidence type="ECO:0000256" key="15">
    <source>
        <dbReference type="SAM" id="Phobius"/>
    </source>
</evidence>
<dbReference type="InterPro" id="IPR027417">
    <property type="entry name" value="P-loop_NTPase"/>
</dbReference>
<dbReference type="Pfam" id="PF13807">
    <property type="entry name" value="GNVR"/>
    <property type="match status" value="1"/>
</dbReference>
<comment type="catalytic activity">
    <reaction evidence="13">
        <text>L-tyrosyl-[protein] + ATP = O-phospho-L-tyrosyl-[protein] + ADP + H(+)</text>
        <dbReference type="Rhea" id="RHEA:10596"/>
        <dbReference type="Rhea" id="RHEA-COMP:10136"/>
        <dbReference type="Rhea" id="RHEA-COMP:20101"/>
        <dbReference type="ChEBI" id="CHEBI:15378"/>
        <dbReference type="ChEBI" id="CHEBI:30616"/>
        <dbReference type="ChEBI" id="CHEBI:46858"/>
        <dbReference type="ChEBI" id="CHEBI:61978"/>
        <dbReference type="ChEBI" id="CHEBI:456216"/>
    </reaction>
</comment>
<keyword evidence="20" id="KW-1185">Reference proteome</keyword>
<evidence type="ECO:0000259" key="17">
    <source>
        <dbReference type="Pfam" id="PF13614"/>
    </source>
</evidence>
<evidence type="ECO:0000256" key="11">
    <source>
        <dbReference type="ARBA" id="ARBA00023136"/>
    </source>
</evidence>
<evidence type="ECO:0000259" key="16">
    <source>
        <dbReference type="Pfam" id="PF02706"/>
    </source>
</evidence>
<keyword evidence="7" id="KW-0547">Nucleotide-binding</keyword>
<evidence type="ECO:0000256" key="3">
    <source>
        <dbReference type="ARBA" id="ARBA00022475"/>
    </source>
</evidence>
<dbReference type="InterPro" id="IPR003856">
    <property type="entry name" value="LPS_length_determ_N"/>
</dbReference>
<evidence type="ECO:0000256" key="5">
    <source>
        <dbReference type="ARBA" id="ARBA00022679"/>
    </source>
</evidence>
<evidence type="ECO:0000256" key="7">
    <source>
        <dbReference type="ARBA" id="ARBA00022741"/>
    </source>
</evidence>
<keyword evidence="4" id="KW-0997">Cell inner membrane</keyword>
<keyword evidence="10 15" id="KW-1133">Transmembrane helix</keyword>
<dbReference type="GO" id="GO:0004715">
    <property type="term" value="F:non-membrane spanning protein tyrosine kinase activity"/>
    <property type="evidence" value="ECO:0007669"/>
    <property type="project" value="UniProtKB-EC"/>
</dbReference>
<evidence type="ECO:0000256" key="4">
    <source>
        <dbReference type="ARBA" id="ARBA00022519"/>
    </source>
</evidence>
<gene>
    <name evidence="19" type="ORF">PQQ63_28945</name>
</gene>
<dbReference type="Proteomes" id="UP001629432">
    <property type="component" value="Unassembled WGS sequence"/>
</dbReference>
<feature type="coiled-coil region" evidence="14">
    <location>
        <begin position="284"/>
        <end position="318"/>
    </location>
</feature>
<dbReference type="Pfam" id="PF02706">
    <property type="entry name" value="Wzz"/>
    <property type="match status" value="1"/>
</dbReference>
<name>A0ABW9E062_9BURK</name>
<organism evidence="19 20">
    <name type="scientific">Paraburkholderia metrosideri</name>
    <dbReference type="NCBI Taxonomy" id="580937"/>
    <lineage>
        <taxon>Bacteria</taxon>
        <taxon>Pseudomonadati</taxon>
        <taxon>Pseudomonadota</taxon>
        <taxon>Betaproteobacteria</taxon>
        <taxon>Burkholderiales</taxon>
        <taxon>Burkholderiaceae</taxon>
        <taxon>Paraburkholderia</taxon>
    </lineage>
</organism>
<dbReference type="RefSeq" id="WP_408339370.1">
    <property type="nucleotide sequence ID" value="NZ_JAQQCF010000031.1"/>
</dbReference>
<evidence type="ECO:0000256" key="8">
    <source>
        <dbReference type="ARBA" id="ARBA00022777"/>
    </source>
</evidence>
<keyword evidence="11 15" id="KW-0472">Membrane</keyword>
<dbReference type="SUPFAM" id="SSF52540">
    <property type="entry name" value="P-loop containing nucleoside triphosphate hydrolases"/>
    <property type="match status" value="1"/>
</dbReference>
<evidence type="ECO:0000313" key="20">
    <source>
        <dbReference type="Proteomes" id="UP001629432"/>
    </source>
</evidence>
<evidence type="ECO:0000313" key="19">
    <source>
        <dbReference type="EMBL" id="MFM0640730.1"/>
    </source>
</evidence>
<dbReference type="Pfam" id="PF23607">
    <property type="entry name" value="WZC_N"/>
    <property type="match status" value="1"/>
</dbReference>
<evidence type="ECO:0000256" key="13">
    <source>
        <dbReference type="ARBA" id="ARBA00053015"/>
    </source>
</evidence>
<dbReference type="NCBIfam" id="TIGR01007">
    <property type="entry name" value="eps_fam"/>
    <property type="match status" value="1"/>
</dbReference>
<dbReference type="Pfam" id="PF13614">
    <property type="entry name" value="AAA_31"/>
    <property type="match status" value="1"/>
</dbReference>
<dbReference type="PANTHER" id="PTHR32309:SF32">
    <property type="entry name" value="TYROSINE-PROTEIN KINASE ETK-RELATED"/>
    <property type="match status" value="1"/>
</dbReference>
<evidence type="ECO:0000256" key="2">
    <source>
        <dbReference type="ARBA" id="ARBA00008883"/>
    </source>
</evidence>
<evidence type="ECO:0000256" key="9">
    <source>
        <dbReference type="ARBA" id="ARBA00022840"/>
    </source>
</evidence>
<dbReference type="InterPro" id="IPR005702">
    <property type="entry name" value="Wzc-like_C"/>
</dbReference>
<feature type="domain" description="Polysaccharide chain length determinant N-terminal" evidence="16">
    <location>
        <begin position="17"/>
        <end position="109"/>
    </location>
</feature>
<dbReference type="EC" id="2.7.10.2" evidence="19"/>
<dbReference type="NCBIfam" id="TIGR01005">
    <property type="entry name" value="eps_transp_fam"/>
    <property type="match status" value="1"/>
</dbReference>
<feature type="domain" description="AAA" evidence="17">
    <location>
        <begin position="547"/>
        <end position="668"/>
    </location>
</feature>
<dbReference type="InterPro" id="IPR025669">
    <property type="entry name" value="AAA_dom"/>
</dbReference>
<keyword evidence="12" id="KW-0829">Tyrosine-protein kinase</keyword>